<sequence length="152" mass="17199">MCRSIFGTLNSDVDDLRPIHAHLLGVDVATRRLDQIILASILNGIEEVEAGIEHDAIRNNLLEVLGDMVFCIGSTCLFTFSEWERLMILDLNERKLWMVHKSLAKMVNHVDWPGAVDLVIGSQIPEWPEITFSNPGFEAEVWWACRVLNEGV</sequence>
<evidence type="ECO:0000313" key="2">
    <source>
        <dbReference type="Proteomes" id="UP001305414"/>
    </source>
</evidence>
<accession>A0AAN7V1F7</accession>
<dbReference type="EMBL" id="JAWHQM010000127">
    <property type="protein sequence ID" value="KAK5637526.1"/>
    <property type="molecule type" value="Genomic_DNA"/>
</dbReference>
<name>A0AAN7V1F7_9PEZI</name>
<organism evidence="1 2">
    <name type="scientific">Xylaria bambusicola</name>
    <dbReference type="NCBI Taxonomy" id="326684"/>
    <lineage>
        <taxon>Eukaryota</taxon>
        <taxon>Fungi</taxon>
        <taxon>Dikarya</taxon>
        <taxon>Ascomycota</taxon>
        <taxon>Pezizomycotina</taxon>
        <taxon>Sordariomycetes</taxon>
        <taxon>Xylariomycetidae</taxon>
        <taxon>Xylariales</taxon>
        <taxon>Xylariaceae</taxon>
        <taxon>Xylaria</taxon>
    </lineage>
</organism>
<gene>
    <name evidence="1" type="ORF">RRF57_013241</name>
</gene>
<proteinExistence type="predicted"/>
<comment type="caution">
    <text evidence="1">The sequence shown here is derived from an EMBL/GenBank/DDBJ whole genome shotgun (WGS) entry which is preliminary data.</text>
</comment>
<dbReference type="AlphaFoldDB" id="A0AAN7V1F7"/>
<protein>
    <submittedName>
        <fullName evidence="1">Uncharacterized protein</fullName>
    </submittedName>
</protein>
<dbReference type="Proteomes" id="UP001305414">
    <property type="component" value="Unassembled WGS sequence"/>
</dbReference>
<reference evidence="1 2" key="1">
    <citation type="submission" date="2023-10" db="EMBL/GenBank/DDBJ databases">
        <title>Draft genome sequence of Xylaria bambusicola isolate GMP-LS, the root and basal stem rot pathogen of sugarcane in Indonesia.</title>
        <authorList>
            <person name="Selvaraj P."/>
            <person name="Muralishankar V."/>
            <person name="Muruganantham S."/>
            <person name="Sp S."/>
            <person name="Haryani S."/>
            <person name="Lau K.J.X."/>
            <person name="Naqvi N.I."/>
        </authorList>
    </citation>
    <scope>NUCLEOTIDE SEQUENCE [LARGE SCALE GENOMIC DNA]</scope>
    <source>
        <strain evidence="1">GMP-LS</strain>
    </source>
</reference>
<keyword evidence="2" id="KW-1185">Reference proteome</keyword>
<evidence type="ECO:0000313" key="1">
    <source>
        <dbReference type="EMBL" id="KAK5637526.1"/>
    </source>
</evidence>